<proteinExistence type="predicted"/>
<accession>A0A6C0P1U3</accession>
<evidence type="ECO:0000313" key="1">
    <source>
        <dbReference type="EMBL" id="QHW31853.1"/>
    </source>
</evidence>
<evidence type="ECO:0000313" key="2">
    <source>
        <dbReference type="Proteomes" id="UP000479114"/>
    </source>
</evidence>
<dbReference type="RefSeq" id="WP_162640659.1">
    <property type="nucleotide sequence ID" value="NZ_CP048286.1"/>
</dbReference>
<name>A0A6C0P1U3_9BACL</name>
<sequence>MNTISPRIPRVLIDTTNLLSALRVDGHCRNLLRLARLGTIYEPVITNVCLWELYRNACGKGIKGYVYTYDEVEEFLTAFVYPLLGRDGAVNGLIGRHDIELAIRANRPLGETLVTITGCSEEQALHIITGNGMELPLEKYDAQDFHVWASAVEQHVDAILTANTKRFPSQIGNIQRVDPRDFYTYLGI</sequence>
<dbReference type="Proteomes" id="UP000479114">
    <property type="component" value="Chromosome"/>
</dbReference>
<keyword evidence="2" id="KW-1185">Reference proteome</keyword>
<dbReference type="EMBL" id="CP048286">
    <property type="protein sequence ID" value="QHW31853.1"/>
    <property type="molecule type" value="Genomic_DNA"/>
</dbReference>
<organism evidence="1 2">
    <name type="scientific">Paenibacillus rhizovicinus</name>
    <dbReference type="NCBI Taxonomy" id="2704463"/>
    <lineage>
        <taxon>Bacteria</taxon>
        <taxon>Bacillati</taxon>
        <taxon>Bacillota</taxon>
        <taxon>Bacilli</taxon>
        <taxon>Bacillales</taxon>
        <taxon>Paenibacillaceae</taxon>
        <taxon>Paenibacillus</taxon>
    </lineage>
</organism>
<dbReference type="AlphaFoldDB" id="A0A6C0P1U3"/>
<dbReference type="KEGG" id="prz:GZH47_14100"/>
<protein>
    <submittedName>
        <fullName evidence="1">PIN domain-containing protein</fullName>
    </submittedName>
</protein>
<reference evidence="1 2" key="1">
    <citation type="submission" date="2020-02" db="EMBL/GenBank/DDBJ databases">
        <title>Paenibacillus sp. nov., isolated from rhizosphere soil of tomato.</title>
        <authorList>
            <person name="Weon H.-Y."/>
            <person name="Lee S.A."/>
        </authorList>
    </citation>
    <scope>NUCLEOTIDE SEQUENCE [LARGE SCALE GENOMIC DNA]</scope>
    <source>
        <strain evidence="1 2">14171R-81</strain>
    </source>
</reference>
<gene>
    <name evidence="1" type="ORF">GZH47_14100</name>
</gene>